<accession>A0ABP7K2C4</accession>
<keyword evidence="1" id="KW-0472">Membrane</keyword>
<organism evidence="2 3">
    <name type="scientific">Celeribacter arenosi</name>
    <dbReference type="NCBI Taxonomy" id="792649"/>
    <lineage>
        <taxon>Bacteria</taxon>
        <taxon>Pseudomonadati</taxon>
        <taxon>Pseudomonadota</taxon>
        <taxon>Alphaproteobacteria</taxon>
        <taxon>Rhodobacterales</taxon>
        <taxon>Roseobacteraceae</taxon>
        <taxon>Celeribacter</taxon>
    </lineage>
</organism>
<protein>
    <submittedName>
        <fullName evidence="2">Uncharacterized protein</fullName>
    </submittedName>
</protein>
<dbReference type="Proteomes" id="UP001399917">
    <property type="component" value="Unassembled WGS sequence"/>
</dbReference>
<proteinExistence type="predicted"/>
<feature type="transmembrane region" description="Helical" evidence="1">
    <location>
        <begin position="12"/>
        <end position="31"/>
    </location>
</feature>
<comment type="caution">
    <text evidence="2">The sequence shown here is derived from an EMBL/GenBank/DDBJ whole genome shotgun (WGS) entry which is preliminary data.</text>
</comment>
<gene>
    <name evidence="2" type="ORF">GCM10022404_10150</name>
</gene>
<evidence type="ECO:0000313" key="2">
    <source>
        <dbReference type="EMBL" id="GAA3861423.1"/>
    </source>
</evidence>
<keyword evidence="1" id="KW-0812">Transmembrane</keyword>
<evidence type="ECO:0000256" key="1">
    <source>
        <dbReference type="SAM" id="Phobius"/>
    </source>
</evidence>
<feature type="transmembrane region" description="Helical" evidence="1">
    <location>
        <begin position="37"/>
        <end position="56"/>
    </location>
</feature>
<name>A0ABP7K2C4_9RHOB</name>
<keyword evidence="3" id="KW-1185">Reference proteome</keyword>
<sequence length="169" mass="18654">MIRPEMRASIWRWREVIGAVGMLALCLWMALSFFGVMAWIGWILVVVLSVYIFAAVQRVRFSAGSGGYGVVEIDEGVISYLLPHGGGQIEIASMSSVVLLPASRGPAHWQLDAADQSPLLIPLDAIGAEQLFDVFVNLDGIETEKMLRQIKAAPDQPVIIWRNRKLALH</sequence>
<reference evidence="3" key="1">
    <citation type="journal article" date="2019" name="Int. J. Syst. Evol. Microbiol.">
        <title>The Global Catalogue of Microorganisms (GCM) 10K type strain sequencing project: providing services to taxonomists for standard genome sequencing and annotation.</title>
        <authorList>
            <consortium name="The Broad Institute Genomics Platform"/>
            <consortium name="The Broad Institute Genome Sequencing Center for Infectious Disease"/>
            <person name="Wu L."/>
            <person name="Ma J."/>
        </authorList>
    </citation>
    <scope>NUCLEOTIDE SEQUENCE [LARGE SCALE GENOMIC DNA]</scope>
    <source>
        <strain evidence="3">JCM 17190</strain>
    </source>
</reference>
<keyword evidence="1" id="KW-1133">Transmembrane helix</keyword>
<dbReference type="EMBL" id="BAABDF010000005">
    <property type="protein sequence ID" value="GAA3861423.1"/>
    <property type="molecule type" value="Genomic_DNA"/>
</dbReference>
<dbReference type="RefSeq" id="WP_344844409.1">
    <property type="nucleotide sequence ID" value="NZ_BAABDF010000005.1"/>
</dbReference>
<evidence type="ECO:0000313" key="3">
    <source>
        <dbReference type="Proteomes" id="UP001399917"/>
    </source>
</evidence>